<dbReference type="EMBL" id="CP059319">
    <property type="protein sequence ID" value="QTH19718.1"/>
    <property type="molecule type" value="Genomic_DNA"/>
</dbReference>
<reference evidence="1" key="1">
    <citation type="submission" date="2020-07" db="EMBL/GenBank/DDBJ databases">
        <authorList>
            <person name="Camacho E."/>
        </authorList>
    </citation>
    <scope>NUCLEOTIDE SEQUENCE</scope>
    <source>
        <strain evidence="1">MPO218</strain>
    </source>
</reference>
<organism evidence="1 2">
    <name type="scientific">Rhizorhabdus wittichii</name>
    <dbReference type="NCBI Taxonomy" id="160791"/>
    <lineage>
        <taxon>Bacteria</taxon>
        <taxon>Pseudomonadati</taxon>
        <taxon>Pseudomonadota</taxon>
        <taxon>Alphaproteobacteria</taxon>
        <taxon>Sphingomonadales</taxon>
        <taxon>Sphingomonadaceae</taxon>
        <taxon>Rhizorhabdus</taxon>
    </lineage>
</organism>
<gene>
    <name evidence="1" type="ORF">HRJ34_15205</name>
</gene>
<evidence type="ECO:0000313" key="1">
    <source>
        <dbReference type="EMBL" id="QTH19718.1"/>
    </source>
</evidence>
<evidence type="ECO:0008006" key="3">
    <source>
        <dbReference type="Google" id="ProtNLM"/>
    </source>
</evidence>
<dbReference type="RefSeq" id="WP_208631692.1">
    <property type="nucleotide sequence ID" value="NZ_CP059319.1"/>
</dbReference>
<name>A0A975CZ81_9SPHN</name>
<protein>
    <recommendedName>
        <fullName evidence="3">PqqD family protein</fullName>
    </recommendedName>
</protein>
<dbReference type="InterPro" id="IPR008792">
    <property type="entry name" value="PQQD"/>
</dbReference>
<dbReference type="Proteomes" id="UP000664914">
    <property type="component" value="Chromosome"/>
</dbReference>
<dbReference type="AlphaFoldDB" id="A0A975CZ81"/>
<evidence type="ECO:0000313" key="2">
    <source>
        <dbReference type="Proteomes" id="UP000664914"/>
    </source>
</evidence>
<reference evidence="1" key="2">
    <citation type="submission" date="2021-04" db="EMBL/GenBank/DDBJ databases">
        <title>Isolation and genomic analysis of the ibuprofen-degrading bacterium Sphingomonas strain MPO218.</title>
        <authorList>
            <person name="Aulestia M."/>
            <person name="Flores A."/>
            <person name="Mangas E.L."/>
            <person name="Perez-Pulido A.J."/>
            <person name="Santero E."/>
            <person name="Camacho E.M."/>
        </authorList>
    </citation>
    <scope>NUCLEOTIDE SEQUENCE</scope>
    <source>
        <strain evidence="1">MPO218</strain>
    </source>
</reference>
<proteinExistence type="predicted"/>
<accession>A0A975CZ81</accession>
<dbReference type="Pfam" id="PF05402">
    <property type="entry name" value="PqqD"/>
    <property type="match status" value="1"/>
</dbReference>
<sequence length="135" mass="14225">MTSASFEGVAARMSYEDLDGEIIAIDFQSGAYYNLAGTAAEIWRHALAGSGRDAIVSGAAAASADAAAARHEAGRLLDELVALNLIAETGPEGDRPAPFATFETPLIEKFEDMAELIQLDPIHEVTAAGWPHVQV</sequence>